<accession>A0ABQ8UTM2</accession>
<feature type="region of interest" description="Disordered" evidence="10">
    <location>
        <begin position="240"/>
        <end position="312"/>
    </location>
</feature>
<evidence type="ECO:0000256" key="1">
    <source>
        <dbReference type="ARBA" id="ARBA00004123"/>
    </source>
</evidence>
<evidence type="ECO:0000256" key="10">
    <source>
        <dbReference type="SAM" id="MobiDB-lite"/>
    </source>
</evidence>
<evidence type="ECO:0000313" key="11">
    <source>
        <dbReference type="EMBL" id="KAJ4462477.1"/>
    </source>
</evidence>
<evidence type="ECO:0000256" key="8">
    <source>
        <dbReference type="ARBA" id="ARBA00023163"/>
    </source>
</evidence>
<keyword evidence="6" id="KW-0805">Transcription regulation</keyword>
<evidence type="ECO:0000256" key="3">
    <source>
        <dbReference type="ARBA" id="ARBA00008030"/>
    </source>
</evidence>
<keyword evidence="5" id="KW-0963">Cytoplasm</keyword>
<dbReference type="EMBL" id="JAPMOS010000003">
    <property type="protein sequence ID" value="KAJ4462477.1"/>
    <property type="molecule type" value="Genomic_DNA"/>
</dbReference>
<evidence type="ECO:0000256" key="7">
    <source>
        <dbReference type="ARBA" id="ARBA00023158"/>
    </source>
</evidence>
<sequence length="521" mass="55814">MSAMSGSAFPTVQDYEILAQLLGDTEKPLESVAADYSRRFQRGDLFRTCTALSVFLHDHFLKPAQRVAALFLLFDSYKTEVIEQNPFAPILYHHATCGSEPEAIVTFLITLLQKGSRDFLRQSPRDILLSCSAAPLPSPRPALSPLPLASKIGGIREVGVSSRIIDPEMGLCNPWADARTDSTGNSAVSSLPPLAENELAPLDFQPPTLCPPPPILPPRDDEVSWLHMGMVHELLWDPTTPEEEEAAASAAPSLPAATSASATPSAMSSGAPDATLSSSPHPRTSLLASADIPPDSITPPPTTSPIPPLAPGNDLPLQLLQRAFTVQLTPPQADDIIKAMETDPRLPLRAGLTPANFSQLVEHCPAVAAETFLKLMSVSAPDTTEYLGALVRMPVSLHSMEVVNQLGTLLELPAEFVQLFVKNCLSSTEGIADPAKHARHARLVSVFLTALIRSRNIDLSGMSAEIGSFCLAHGRIQEANRLYHTLRQLHQEGTLPPPDAPSPPPVGEDARDGSPLPAQSP</sequence>
<keyword evidence="9" id="KW-0539">Nucleus</keyword>
<dbReference type="InterPro" id="IPR019312">
    <property type="entry name" value="CNOT11"/>
</dbReference>
<comment type="subcellular location">
    <subcellularLocation>
        <location evidence="2">Cytoplasm</location>
    </subcellularLocation>
    <subcellularLocation>
        <location evidence="1">Nucleus</location>
    </subcellularLocation>
</comment>
<evidence type="ECO:0000256" key="4">
    <source>
        <dbReference type="ARBA" id="ARBA00014872"/>
    </source>
</evidence>
<protein>
    <recommendedName>
        <fullName evidence="4">CCR4-NOT transcription complex subunit 11</fullName>
    </recommendedName>
</protein>
<comment type="similarity">
    <text evidence="3">Belongs to the CNOT11 family.</text>
</comment>
<evidence type="ECO:0000313" key="12">
    <source>
        <dbReference type="Proteomes" id="UP001141327"/>
    </source>
</evidence>
<dbReference type="PANTHER" id="PTHR15975">
    <property type="entry name" value="CCR4-NOT TRANSCRIPTION COMPLEX SUBUNIT 11"/>
    <property type="match status" value="1"/>
</dbReference>
<gene>
    <name evidence="11" type="ORF">PAPYR_1122</name>
</gene>
<feature type="region of interest" description="Disordered" evidence="10">
    <location>
        <begin position="491"/>
        <end position="521"/>
    </location>
</feature>
<feature type="compositionally biased region" description="Pro residues" evidence="10">
    <location>
        <begin position="296"/>
        <end position="310"/>
    </location>
</feature>
<evidence type="ECO:0000256" key="9">
    <source>
        <dbReference type="ARBA" id="ARBA00023242"/>
    </source>
</evidence>
<dbReference type="Proteomes" id="UP001141327">
    <property type="component" value="Unassembled WGS sequence"/>
</dbReference>
<feature type="compositionally biased region" description="Pro residues" evidence="10">
    <location>
        <begin position="495"/>
        <end position="506"/>
    </location>
</feature>
<name>A0ABQ8UTM2_9EUKA</name>
<proteinExistence type="inferred from homology"/>
<reference evidence="11" key="1">
    <citation type="journal article" date="2022" name="bioRxiv">
        <title>Genomics of Preaxostyla Flagellates Illuminates Evolutionary Transitions and the Path Towards Mitochondrial Loss.</title>
        <authorList>
            <person name="Novak L.V.F."/>
            <person name="Treitli S.C."/>
            <person name="Pyrih J."/>
            <person name="Halakuc P."/>
            <person name="Pipaliya S.V."/>
            <person name="Vacek V."/>
            <person name="Brzon O."/>
            <person name="Soukal P."/>
            <person name="Eme L."/>
            <person name="Dacks J.B."/>
            <person name="Karnkowska A."/>
            <person name="Elias M."/>
            <person name="Hampl V."/>
        </authorList>
    </citation>
    <scope>NUCLEOTIDE SEQUENCE</scope>
    <source>
        <strain evidence="11">RCP-MX</strain>
    </source>
</reference>
<evidence type="ECO:0000256" key="5">
    <source>
        <dbReference type="ARBA" id="ARBA00022490"/>
    </source>
</evidence>
<dbReference type="PANTHER" id="PTHR15975:SF0">
    <property type="entry name" value="CCR4-NOT TRANSCRIPTION COMPLEX SUBUNIT 11"/>
    <property type="match status" value="1"/>
</dbReference>
<keyword evidence="8" id="KW-0804">Transcription</keyword>
<evidence type="ECO:0000256" key="6">
    <source>
        <dbReference type="ARBA" id="ARBA00023015"/>
    </source>
</evidence>
<comment type="caution">
    <text evidence="11">The sequence shown here is derived from an EMBL/GenBank/DDBJ whole genome shotgun (WGS) entry which is preliminary data.</text>
</comment>
<feature type="compositionally biased region" description="Low complexity" evidence="10">
    <location>
        <begin position="247"/>
        <end position="272"/>
    </location>
</feature>
<keyword evidence="12" id="KW-1185">Reference proteome</keyword>
<keyword evidence="7" id="KW-0943">RNA-mediated gene silencing</keyword>
<evidence type="ECO:0000256" key="2">
    <source>
        <dbReference type="ARBA" id="ARBA00004496"/>
    </source>
</evidence>
<dbReference type="Pfam" id="PF10155">
    <property type="entry name" value="CNOT11"/>
    <property type="match status" value="1"/>
</dbReference>
<organism evidence="11 12">
    <name type="scientific">Paratrimastix pyriformis</name>
    <dbReference type="NCBI Taxonomy" id="342808"/>
    <lineage>
        <taxon>Eukaryota</taxon>
        <taxon>Metamonada</taxon>
        <taxon>Preaxostyla</taxon>
        <taxon>Paratrimastigidae</taxon>
        <taxon>Paratrimastix</taxon>
    </lineage>
</organism>